<dbReference type="InterPro" id="IPR000719">
    <property type="entry name" value="Prot_kinase_dom"/>
</dbReference>
<keyword evidence="6" id="KW-0723">Serine/threonine-protein kinase</keyword>
<dbReference type="InParanoid" id="B9SVA5"/>
<dbReference type="Proteomes" id="UP000008311">
    <property type="component" value="Unassembled WGS sequence"/>
</dbReference>
<protein>
    <submittedName>
        <fullName evidence="9">Mitogen-activated protein kinase kinase kinase, putative</fullName>
        <ecNumber evidence="9">2.7.11.25</ecNumber>
    </submittedName>
</protein>
<dbReference type="STRING" id="3988.B9SVA5"/>
<comment type="similarity">
    <text evidence="6">Belongs to the protein kinase superfamily.</text>
</comment>
<evidence type="ECO:0000256" key="5">
    <source>
        <dbReference type="PROSITE-ProRule" id="PRU10141"/>
    </source>
</evidence>
<evidence type="ECO:0000313" key="10">
    <source>
        <dbReference type="Proteomes" id="UP000008311"/>
    </source>
</evidence>
<keyword evidence="10" id="KW-1185">Reference proteome</keyword>
<dbReference type="GO" id="GO:0004672">
    <property type="term" value="F:protein kinase activity"/>
    <property type="evidence" value="ECO:0000318"/>
    <property type="project" value="GO_Central"/>
</dbReference>
<dbReference type="Gene3D" id="1.10.510.10">
    <property type="entry name" value="Transferase(Phosphotransferase) domain 1"/>
    <property type="match status" value="1"/>
</dbReference>
<keyword evidence="3 9" id="KW-0418">Kinase</keyword>
<evidence type="ECO:0000256" key="6">
    <source>
        <dbReference type="RuleBase" id="RU000304"/>
    </source>
</evidence>
<dbReference type="InterPro" id="IPR017441">
    <property type="entry name" value="Protein_kinase_ATP_BS"/>
</dbReference>
<feature type="compositionally biased region" description="Basic and acidic residues" evidence="7">
    <location>
        <begin position="422"/>
        <end position="431"/>
    </location>
</feature>
<dbReference type="CDD" id="cd06606">
    <property type="entry name" value="STKc_MAPKKK"/>
    <property type="match status" value="1"/>
</dbReference>
<dbReference type="GO" id="GO:0007165">
    <property type="term" value="P:signal transduction"/>
    <property type="evidence" value="ECO:0000318"/>
    <property type="project" value="GO_Central"/>
</dbReference>
<dbReference type="GO" id="GO:0005524">
    <property type="term" value="F:ATP binding"/>
    <property type="evidence" value="ECO:0007669"/>
    <property type="project" value="UniProtKB-UniRule"/>
</dbReference>
<dbReference type="EMBL" id="EQ974163">
    <property type="protein sequence ID" value="EEF32478.1"/>
    <property type="molecule type" value="Genomic_DNA"/>
</dbReference>
<feature type="domain" description="Protein kinase" evidence="8">
    <location>
        <begin position="3"/>
        <end position="264"/>
    </location>
</feature>
<dbReference type="EC" id="2.7.11.25" evidence="9"/>
<gene>
    <name evidence="9" type="ORF">RCOM_1303640</name>
</gene>
<dbReference type="PROSITE" id="PS00107">
    <property type="entry name" value="PROTEIN_KINASE_ATP"/>
    <property type="match status" value="1"/>
</dbReference>
<reference evidence="10" key="1">
    <citation type="journal article" date="2010" name="Nat. Biotechnol.">
        <title>Draft genome sequence of the oilseed species Ricinus communis.</title>
        <authorList>
            <person name="Chan A.P."/>
            <person name="Crabtree J."/>
            <person name="Zhao Q."/>
            <person name="Lorenzi H."/>
            <person name="Orvis J."/>
            <person name="Puiu D."/>
            <person name="Melake-Berhan A."/>
            <person name="Jones K.M."/>
            <person name="Redman J."/>
            <person name="Chen G."/>
            <person name="Cahoon E.B."/>
            <person name="Gedil M."/>
            <person name="Stanke M."/>
            <person name="Haas B.J."/>
            <person name="Wortman J.R."/>
            <person name="Fraser-Liggett C.M."/>
            <person name="Ravel J."/>
            <person name="Rabinowicz P.D."/>
        </authorList>
    </citation>
    <scope>NUCLEOTIDE SEQUENCE [LARGE SCALE GENOMIC DNA]</scope>
    <source>
        <strain evidence="10">cv. Hale</strain>
    </source>
</reference>
<sequence>MEWTRGPVIGRGSTATVSLATSVFSGELFALKSTELSKSMFLQKEQSFLSKINSPHIVKYIGYDITNENTQSLYNICLEYVPGGTLHDVILRHGGQLDEPMIGSYTRNILQGLDYLHRNIGLVHCDIKSKNVLISKDGAKIADFGCAKFVEQVARNGGGDASAFSGTPAFMSPEVARGEEQGFPADIWAVGCTVIEMATGSIPWAEIMKNDDPLSVLYRIGFSSEAPEFPSWLSEKGKDFLSKCLRRDSKERWTAKELLDHPFLGELELELKDVDYQSSPSCVLDQDFWNSMDAFESPQDLTPERFSSLNNSPAERINRLIGSNSLLVADVPNWSLEEDWITVRSNEFEENDVILVNTASVPNEFLISDSILYEQQPESSIFIEDLLLEFFLENENISSDNDVSTSEGYNPVSEENLNFETDNEKSYPPRDMRALSHQSTCVVIKGEVS</sequence>
<dbReference type="PANTHER" id="PTHR48011">
    <property type="entry name" value="CCR4-NOT TRANSCRIPTIONAL COMPLEX SUBUNIT CAF120-RELATED"/>
    <property type="match status" value="1"/>
</dbReference>
<keyword evidence="4 5" id="KW-0067">ATP-binding</keyword>
<dbReference type="InterPro" id="IPR011009">
    <property type="entry name" value="Kinase-like_dom_sf"/>
</dbReference>
<organism evidence="9 10">
    <name type="scientific">Ricinus communis</name>
    <name type="common">Castor bean</name>
    <dbReference type="NCBI Taxonomy" id="3988"/>
    <lineage>
        <taxon>Eukaryota</taxon>
        <taxon>Viridiplantae</taxon>
        <taxon>Streptophyta</taxon>
        <taxon>Embryophyta</taxon>
        <taxon>Tracheophyta</taxon>
        <taxon>Spermatophyta</taxon>
        <taxon>Magnoliopsida</taxon>
        <taxon>eudicotyledons</taxon>
        <taxon>Gunneridae</taxon>
        <taxon>Pentapetalae</taxon>
        <taxon>rosids</taxon>
        <taxon>fabids</taxon>
        <taxon>Malpighiales</taxon>
        <taxon>Euphorbiaceae</taxon>
        <taxon>Acalyphoideae</taxon>
        <taxon>Acalypheae</taxon>
        <taxon>Ricinus</taxon>
    </lineage>
</organism>
<dbReference type="PROSITE" id="PS50011">
    <property type="entry name" value="PROTEIN_KINASE_DOM"/>
    <property type="match status" value="1"/>
</dbReference>
<dbReference type="eggNOG" id="KOG0198">
    <property type="taxonomic scope" value="Eukaryota"/>
</dbReference>
<dbReference type="AlphaFoldDB" id="B9SVA5"/>
<evidence type="ECO:0000256" key="3">
    <source>
        <dbReference type="ARBA" id="ARBA00022777"/>
    </source>
</evidence>
<dbReference type="SMART" id="SM00220">
    <property type="entry name" value="S_TKc"/>
    <property type="match status" value="1"/>
</dbReference>
<feature type="binding site" evidence="5">
    <location>
        <position position="32"/>
    </location>
    <ligand>
        <name>ATP</name>
        <dbReference type="ChEBI" id="CHEBI:30616"/>
    </ligand>
</feature>
<evidence type="ECO:0000256" key="7">
    <source>
        <dbReference type="SAM" id="MobiDB-lite"/>
    </source>
</evidence>
<dbReference type="GO" id="GO:0004709">
    <property type="term" value="F:MAP kinase kinase kinase activity"/>
    <property type="evidence" value="ECO:0007669"/>
    <property type="project" value="UniProtKB-EC"/>
</dbReference>
<evidence type="ECO:0000313" key="9">
    <source>
        <dbReference type="EMBL" id="EEF32478.1"/>
    </source>
</evidence>
<proteinExistence type="inferred from homology"/>
<dbReference type="PROSITE" id="PS00108">
    <property type="entry name" value="PROTEIN_KINASE_ST"/>
    <property type="match status" value="1"/>
</dbReference>
<dbReference type="InterPro" id="IPR052751">
    <property type="entry name" value="Plant_MAPKKK"/>
</dbReference>
<dbReference type="Pfam" id="PF00069">
    <property type="entry name" value="Pkinase"/>
    <property type="match status" value="1"/>
</dbReference>
<dbReference type="PANTHER" id="PTHR48011:SF76">
    <property type="entry name" value="MITOGEN-ACTIVATED PROTEIN KINASE KINASE KINASE 15"/>
    <property type="match status" value="1"/>
</dbReference>
<dbReference type="FunCoup" id="B9SVA5">
    <property type="interactions" value="423"/>
</dbReference>
<evidence type="ECO:0000256" key="2">
    <source>
        <dbReference type="ARBA" id="ARBA00022741"/>
    </source>
</evidence>
<evidence type="ECO:0000256" key="4">
    <source>
        <dbReference type="ARBA" id="ARBA00022840"/>
    </source>
</evidence>
<dbReference type="InterPro" id="IPR008271">
    <property type="entry name" value="Ser/Thr_kinase_AS"/>
</dbReference>
<keyword evidence="2 5" id="KW-0547">Nucleotide-binding</keyword>
<dbReference type="SUPFAM" id="SSF56112">
    <property type="entry name" value="Protein kinase-like (PK-like)"/>
    <property type="match status" value="1"/>
</dbReference>
<feature type="region of interest" description="Disordered" evidence="7">
    <location>
        <begin position="401"/>
        <end position="431"/>
    </location>
</feature>
<evidence type="ECO:0000259" key="8">
    <source>
        <dbReference type="PROSITE" id="PS50011"/>
    </source>
</evidence>
<keyword evidence="1 9" id="KW-0808">Transferase</keyword>
<name>B9SVA5_RICCO</name>
<feature type="compositionally biased region" description="Polar residues" evidence="7">
    <location>
        <begin position="401"/>
        <end position="420"/>
    </location>
</feature>
<evidence type="ECO:0000256" key="1">
    <source>
        <dbReference type="ARBA" id="ARBA00022679"/>
    </source>
</evidence>
<accession>B9SVA5</accession>